<evidence type="ECO:0000313" key="2">
    <source>
        <dbReference type="EMBL" id="CAD9140562.1"/>
    </source>
</evidence>
<gene>
    <name evidence="2" type="ORF">ACAT0790_LOCUS26721</name>
</gene>
<dbReference type="AlphaFoldDB" id="A0A7S1QJA1"/>
<feature type="signal peptide" evidence="1">
    <location>
        <begin position="1"/>
        <end position="20"/>
    </location>
</feature>
<dbReference type="EMBL" id="HBGE01044321">
    <property type="protein sequence ID" value="CAD9140562.1"/>
    <property type="molecule type" value="Transcribed_RNA"/>
</dbReference>
<feature type="chain" id="PRO_5030740841" evidence="1">
    <location>
        <begin position="21"/>
        <end position="422"/>
    </location>
</feature>
<keyword evidence="1" id="KW-0732">Signal</keyword>
<sequence length="422" mass="46580">MQLLGAASLVCGVLVGGSLALEDSTMLVQQRREVQGMDFPLLGGASVCSERQLEAHKAKVAAWKEEVKEFEQNKKDKLAGKLKTKGEELERNQTLFLQGTLDTLATVGKYLEEQVQPLGIKLVKAMLQEVFKGPLVDAGRKIDPNATAKNIAYRWEHEFLAHTRATLLGALKQLHDKVELEAKGLPKQLQTRIPERNFSLGSSEHELRDYFVLRAIPVFSMVVDSNARFIVDMIIAMPENQTLVPKWALNTLLPGIATKLPEKCQKSRLMTTLSFGTGAIGSRVDKFVENCAKAMGLVTEEGPERPEELKCKTCEETFHEQLMSASSPNSCSMHCLPVAMSCTKGLGDSCLHALFPCMRCSKRKLEALKKCEGTEKYGGAIEKMGELLELTDKKSSIERKSVGTFMDGVLKLLTPTALEPVQ</sequence>
<reference evidence="2" key="1">
    <citation type="submission" date="2021-01" db="EMBL/GenBank/DDBJ databases">
        <authorList>
            <person name="Corre E."/>
            <person name="Pelletier E."/>
            <person name="Niang G."/>
            <person name="Scheremetjew M."/>
            <person name="Finn R."/>
            <person name="Kale V."/>
            <person name="Holt S."/>
            <person name="Cochrane G."/>
            <person name="Meng A."/>
            <person name="Brown T."/>
            <person name="Cohen L."/>
        </authorList>
    </citation>
    <scope>NUCLEOTIDE SEQUENCE</scope>
    <source>
        <strain evidence="2">OF101</strain>
    </source>
</reference>
<protein>
    <submittedName>
        <fullName evidence="2">Uncharacterized protein</fullName>
    </submittedName>
</protein>
<accession>A0A7S1QJA1</accession>
<name>A0A7S1QJA1_ALECA</name>
<evidence type="ECO:0000256" key="1">
    <source>
        <dbReference type="SAM" id="SignalP"/>
    </source>
</evidence>
<proteinExistence type="predicted"/>
<organism evidence="2">
    <name type="scientific">Alexandrium catenella</name>
    <name type="common">Red tide dinoflagellate</name>
    <name type="synonym">Gonyaulax catenella</name>
    <dbReference type="NCBI Taxonomy" id="2925"/>
    <lineage>
        <taxon>Eukaryota</taxon>
        <taxon>Sar</taxon>
        <taxon>Alveolata</taxon>
        <taxon>Dinophyceae</taxon>
        <taxon>Gonyaulacales</taxon>
        <taxon>Pyrocystaceae</taxon>
        <taxon>Alexandrium</taxon>
    </lineage>
</organism>